<proteinExistence type="inferred from homology"/>
<protein>
    <recommendedName>
        <fullName evidence="6">Acetylornithine aminotransferase</fullName>
        <shortName evidence="6">ACOAT</shortName>
        <ecNumber evidence="6">2.6.1.11</ecNumber>
    </recommendedName>
</protein>
<reference evidence="7 8" key="1">
    <citation type="submission" date="2019-02" db="EMBL/GenBank/DDBJ databases">
        <title>Siculibacillus lacustris gen. nov., sp. nov., a new rosette-forming bacterium isolated from a freshwater crater lake (Lake St. Ana, Romania).</title>
        <authorList>
            <person name="Felfoldi T."/>
            <person name="Marton Z."/>
            <person name="Szabo A."/>
            <person name="Mentes A."/>
            <person name="Boka K."/>
            <person name="Marialigeti K."/>
            <person name="Mathe I."/>
            <person name="Koncz M."/>
            <person name="Schumann P."/>
            <person name="Toth E."/>
        </authorList>
    </citation>
    <scope>NUCLEOTIDE SEQUENCE [LARGE SCALE GENOMIC DNA]</scope>
    <source>
        <strain evidence="7 8">SA-279</strain>
    </source>
</reference>
<feature type="binding site" evidence="6">
    <location>
        <begin position="108"/>
        <end position="109"/>
    </location>
    <ligand>
        <name>pyridoxal 5'-phosphate</name>
        <dbReference type="ChEBI" id="CHEBI:597326"/>
    </ligand>
</feature>
<comment type="caution">
    <text evidence="6">Lacks conserved residue(s) required for the propagation of feature annotation.</text>
</comment>
<dbReference type="GO" id="GO:0030170">
    <property type="term" value="F:pyridoxal phosphate binding"/>
    <property type="evidence" value="ECO:0007669"/>
    <property type="project" value="InterPro"/>
</dbReference>
<evidence type="ECO:0000256" key="3">
    <source>
        <dbReference type="ARBA" id="ARBA00022605"/>
    </source>
</evidence>
<dbReference type="RefSeq" id="WP_131307400.1">
    <property type="nucleotide sequence ID" value="NZ_SJFN01000007.1"/>
</dbReference>
<name>A0A4Q9VTT7_9HYPH</name>
<dbReference type="HAMAP" id="MF_01107">
    <property type="entry name" value="ArgD_aminotrans_3"/>
    <property type="match status" value="1"/>
</dbReference>
<comment type="subcellular location">
    <subcellularLocation>
        <location evidence="6">Cytoplasm</location>
    </subcellularLocation>
</comment>
<evidence type="ECO:0000313" key="7">
    <source>
        <dbReference type="EMBL" id="TBW39511.1"/>
    </source>
</evidence>
<dbReference type="GO" id="GO:0003992">
    <property type="term" value="F:N2-acetyl-L-ornithine:2-oxoglutarate 5-aminotransferase activity"/>
    <property type="evidence" value="ECO:0007669"/>
    <property type="project" value="UniProtKB-UniRule"/>
</dbReference>
<organism evidence="7 8">
    <name type="scientific">Siculibacillus lacustris</name>
    <dbReference type="NCBI Taxonomy" id="1549641"/>
    <lineage>
        <taxon>Bacteria</taxon>
        <taxon>Pseudomonadati</taxon>
        <taxon>Pseudomonadota</taxon>
        <taxon>Alphaproteobacteria</taxon>
        <taxon>Hyphomicrobiales</taxon>
        <taxon>Ancalomicrobiaceae</taxon>
        <taxon>Siculibacillus</taxon>
    </lineage>
</organism>
<dbReference type="InterPro" id="IPR015424">
    <property type="entry name" value="PyrdxlP-dep_Trfase"/>
</dbReference>
<dbReference type="Pfam" id="PF00202">
    <property type="entry name" value="Aminotran_3"/>
    <property type="match status" value="1"/>
</dbReference>
<dbReference type="Proteomes" id="UP000292781">
    <property type="component" value="Unassembled WGS sequence"/>
</dbReference>
<sequence length="407" mass="42896">MTAHPIALSPFPPSDALMDIGPKPPVVFVEGRGSRLIDRDGKSYLDFVQGWAVNALGHCPPEIVDTLARQAARLINCSPAFHNGPQLDLAARLAAVSGLDSVFFANSGAEANEGAIKLARKWGGKFRAGAHEIVTFRDGFHGRTLATMSASGKEKWDGLFEPRVPGFPKATLNDLASVERCLGPATVAVMLEPIQGEAGVVVADDDFLRALRALTTRRGLLLIFDEVQTGMGRTGKMFGFEHAGVRPDIMTLGKGLGGGVPIAALLADRAVCCFEPGDQGGTFNGNPLMTAVADAVVATIAAPDFLARVTKAGELLQRHLTRIADARLGGGEVRGRGLLRALDLGCDIAPAVVDEALRRGLLLNAPRPHLLRFMPALNVTDAEIAEMADGLDAVLRDILGGRAARGA</sequence>
<dbReference type="EMBL" id="SJFN01000007">
    <property type="protein sequence ID" value="TBW39511.1"/>
    <property type="molecule type" value="Genomic_DNA"/>
</dbReference>
<dbReference type="NCBIfam" id="NF002325">
    <property type="entry name" value="PRK01278.1"/>
    <property type="match status" value="1"/>
</dbReference>
<dbReference type="InterPro" id="IPR050103">
    <property type="entry name" value="Class-III_PLP-dep_AT"/>
</dbReference>
<keyword evidence="2 6" id="KW-0032">Aminotransferase</keyword>
<dbReference type="GO" id="GO:0006526">
    <property type="term" value="P:L-arginine biosynthetic process"/>
    <property type="evidence" value="ECO:0007669"/>
    <property type="project" value="UniProtKB-UniRule"/>
</dbReference>
<evidence type="ECO:0000256" key="4">
    <source>
        <dbReference type="ARBA" id="ARBA00022679"/>
    </source>
</evidence>
<evidence type="ECO:0000256" key="1">
    <source>
        <dbReference type="ARBA" id="ARBA00022571"/>
    </source>
</evidence>
<comment type="cofactor">
    <cofactor evidence="6">
        <name>pyridoxal 5'-phosphate</name>
        <dbReference type="ChEBI" id="CHEBI:597326"/>
    </cofactor>
    <text evidence="6">Binds 1 pyridoxal phosphate per subunit.</text>
</comment>
<comment type="caution">
    <text evidence="7">The sequence shown here is derived from an EMBL/GenBank/DDBJ whole genome shotgun (WGS) entry which is preliminary data.</text>
</comment>
<keyword evidence="6" id="KW-0963">Cytoplasm</keyword>
<dbReference type="NCBIfam" id="NF002985">
    <property type="entry name" value="PRK03715.1"/>
    <property type="match status" value="1"/>
</dbReference>
<comment type="subunit">
    <text evidence="6">Homodimer.</text>
</comment>
<comment type="miscellaneous">
    <text evidence="6">May also have succinyldiaminopimelate aminotransferase activity, thus carrying out the corresponding step in lysine biosynthesis.</text>
</comment>
<dbReference type="FunFam" id="3.40.640.10:FF:000004">
    <property type="entry name" value="Acetylornithine aminotransferase"/>
    <property type="match status" value="1"/>
</dbReference>
<feature type="binding site" evidence="6">
    <location>
        <position position="140"/>
    </location>
    <ligand>
        <name>pyridoxal 5'-phosphate</name>
        <dbReference type="ChEBI" id="CHEBI:597326"/>
    </ligand>
</feature>
<dbReference type="PROSITE" id="PS00600">
    <property type="entry name" value="AA_TRANSFER_CLASS_3"/>
    <property type="match status" value="1"/>
</dbReference>
<dbReference type="OrthoDB" id="9801834at2"/>
<dbReference type="GO" id="GO:0005737">
    <property type="term" value="C:cytoplasm"/>
    <property type="evidence" value="ECO:0007669"/>
    <property type="project" value="UniProtKB-SubCell"/>
</dbReference>
<feature type="modified residue" description="N6-(pyridoxal phosphate)lysine" evidence="6">
    <location>
        <position position="254"/>
    </location>
</feature>
<dbReference type="PIRSF" id="PIRSF000521">
    <property type="entry name" value="Transaminase_4ab_Lys_Orn"/>
    <property type="match status" value="1"/>
</dbReference>
<evidence type="ECO:0000256" key="2">
    <source>
        <dbReference type="ARBA" id="ARBA00022576"/>
    </source>
</evidence>
<comment type="catalytic activity">
    <reaction evidence="6">
        <text>N(2)-acetyl-L-ornithine + 2-oxoglutarate = N-acetyl-L-glutamate 5-semialdehyde + L-glutamate</text>
        <dbReference type="Rhea" id="RHEA:18049"/>
        <dbReference type="ChEBI" id="CHEBI:16810"/>
        <dbReference type="ChEBI" id="CHEBI:29123"/>
        <dbReference type="ChEBI" id="CHEBI:29985"/>
        <dbReference type="ChEBI" id="CHEBI:57805"/>
        <dbReference type="EC" id="2.6.1.11"/>
    </reaction>
</comment>
<gene>
    <name evidence="6" type="primary">argD</name>
    <name evidence="7" type="ORF">EYW49_06475</name>
</gene>
<dbReference type="AlphaFoldDB" id="A0A4Q9VTT7"/>
<evidence type="ECO:0000256" key="6">
    <source>
        <dbReference type="HAMAP-Rule" id="MF_01107"/>
    </source>
</evidence>
<dbReference type="UniPathway" id="UPA00068">
    <property type="reaction ID" value="UER00109"/>
</dbReference>
<dbReference type="InterPro" id="IPR049704">
    <property type="entry name" value="Aminotrans_3_PPA_site"/>
</dbReference>
<dbReference type="PANTHER" id="PTHR11986:SF79">
    <property type="entry name" value="ACETYLORNITHINE AMINOTRANSFERASE, MITOCHONDRIAL"/>
    <property type="match status" value="1"/>
</dbReference>
<dbReference type="Gene3D" id="3.40.640.10">
    <property type="entry name" value="Type I PLP-dependent aspartate aminotransferase-like (Major domain)"/>
    <property type="match status" value="1"/>
</dbReference>
<dbReference type="SUPFAM" id="SSF53383">
    <property type="entry name" value="PLP-dependent transferases"/>
    <property type="match status" value="1"/>
</dbReference>
<keyword evidence="4 6" id="KW-0808">Transferase</keyword>
<evidence type="ECO:0000256" key="5">
    <source>
        <dbReference type="ARBA" id="ARBA00022898"/>
    </source>
</evidence>
<accession>A0A4Q9VTT7</accession>
<keyword evidence="8" id="KW-1185">Reference proteome</keyword>
<dbReference type="Gene3D" id="3.90.1150.10">
    <property type="entry name" value="Aspartate Aminotransferase, domain 1"/>
    <property type="match status" value="1"/>
</dbReference>
<feature type="binding site" evidence="6">
    <location>
        <begin position="225"/>
        <end position="228"/>
    </location>
    <ligand>
        <name>pyridoxal 5'-phosphate</name>
        <dbReference type="ChEBI" id="CHEBI:597326"/>
    </ligand>
</feature>
<dbReference type="EC" id="2.6.1.11" evidence="6"/>
<keyword evidence="5 6" id="KW-0663">Pyridoxal phosphate</keyword>
<dbReference type="InterPro" id="IPR015421">
    <property type="entry name" value="PyrdxlP-dep_Trfase_major"/>
</dbReference>
<dbReference type="CDD" id="cd00610">
    <property type="entry name" value="OAT_like"/>
    <property type="match status" value="1"/>
</dbReference>
<dbReference type="InterPro" id="IPR015422">
    <property type="entry name" value="PyrdxlP-dep_Trfase_small"/>
</dbReference>
<keyword evidence="1 6" id="KW-0055">Arginine biosynthesis</keyword>
<keyword evidence="3 6" id="KW-0028">Amino-acid biosynthesis</keyword>
<dbReference type="PANTHER" id="PTHR11986">
    <property type="entry name" value="AMINOTRANSFERASE CLASS III"/>
    <property type="match status" value="1"/>
</dbReference>
<dbReference type="InterPro" id="IPR004636">
    <property type="entry name" value="AcOrn/SuccOrn_fam"/>
</dbReference>
<evidence type="ECO:0000313" key="8">
    <source>
        <dbReference type="Proteomes" id="UP000292781"/>
    </source>
</evidence>
<feature type="binding site" evidence="6">
    <location>
        <position position="282"/>
    </location>
    <ligand>
        <name>pyridoxal 5'-phosphate</name>
        <dbReference type="ChEBI" id="CHEBI:597326"/>
    </ligand>
</feature>
<dbReference type="GO" id="GO:0042802">
    <property type="term" value="F:identical protein binding"/>
    <property type="evidence" value="ECO:0007669"/>
    <property type="project" value="TreeGrafter"/>
</dbReference>
<comment type="pathway">
    <text evidence="6">Amino-acid biosynthesis; L-arginine biosynthesis; N(2)-acetyl-L-ornithine from L-glutamate: step 4/4.</text>
</comment>
<feature type="binding site" evidence="6">
    <location>
        <position position="143"/>
    </location>
    <ligand>
        <name>N(2)-acetyl-L-ornithine</name>
        <dbReference type="ChEBI" id="CHEBI:57805"/>
    </ligand>
</feature>
<dbReference type="InterPro" id="IPR005814">
    <property type="entry name" value="Aminotrans_3"/>
</dbReference>
<comment type="similarity">
    <text evidence="6">Belongs to the class-III pyridoxal-phosphate-dependent aminotransferase family. ArgD subfamily.</text>
</comment>